<dbReference type="PIRSF" id="PIRSF015617">
    <property type="entry name" value="Adensltrnsf_CobA"/>
    <property type="match status" value="1"/>
</dbReference>
<dbReference type="GO" id="GO:0009236">
    <property type="term" value="P:cobalamin biosynthetic process"/>
    <property type="evidence" value="ECO:0007669"/>
    <property type="project" value="InterPro"/>
</dbReference>
<dbReference type="InterPro" id="IPR003724">
    <property type="entry name" value="CblAdoTrfase_CobA"/>
</dbReference>
<dbReference type="Proteomes" id="UP000252355">
    <property type="component" value="Unassembled WGS sequence"/>
</dbReference>
<dbReference type="SUPFAM" id="SSF52540">
    <property type="entry name" value="P-loop containing nucleoside triphosphate hydrolases"/>
    <property type="match status" value="1"/>
</dbReference>
<evidence type="ECO:0000313" key="2">
    <source>
        <dbReference type="Proteomes" id="UP000252355"/>
    </source>
</evidence>
<comment type="caution">
    <text evidence="1">The sequence shown here is derived from an EMBL/GenBank/DDBJ whole genome shotgun (WGS) entry which is preliminary data.</text>
</comment>
<dbReference type="PANTHER" id="PTHR46638">
    <property type="entry name" value="CORRINOID ADENOSYLTRANSFERASE"/>
    <property type="match status" value="1"/>
</dbReference>
<dbReference type="EMBL" id="QOQW01000023">
    <property type="protein sequence ID" value="RCK78373.1"/>
    <property type="molecule type" value="Genomic_DNA"/>
</dbReference>
<dbReference type="Gene3D" id="3.40.50.300">
    <property type="entry name" value="P-loop containing nucleotide triphosphate hydrolases"/>
    <property type="match status" value="1"/>
</dbReference>
<dbReference type="Pfam" id="PF02572">
    <property type="entry name" value="CobA_CobO_BtuR"/>
    <property type="match status" value="1"/>
</dbReference>
<protein>
    <submittedName>
        <fullName evidence="1">Cob(I)alamin adenosyltransferase</fullName>
    </submittedName>
</protein>
<dbReference type="GO" id="GO:0005524">
    <property type="term" value="F:ATP binding"/>
    <property type="evidence" value="ECO:0007669"/>
    <property type="project" value="InterPro"/>
</dbReference>
<gene>
    <name evidence="1" type="ORF">OZSIB_1475</name>
</gene>
<dbReference type="InterPro" id="IPR027417">
    <property type="entry name" value="P-loop_NTPase"/>
</dbReference>
<dbReference type="GO" id="GO:0008817">
    <property type="term" value="F:corrinoid adenosyltransferase activity"/>
    <property type="evidence" value="ECO:0007669"/>
    <property type="project" value="InterPro"/>
</dbReference>
<organism evidence="1 2">
    <name type="scientific">Candidatus Ozemobacter sibiricus</name>
    <dbReference type="NCBI Taxonomy" id="2268124"/>
    <lineage>
        <taxon>Bacteria</taxon>
        <taxon>Candidatus Ozemobacteria</taxon>
        <taxon>Candidatus Ozemobacterales</taxon>
        <taxon>Candidatus Ozemobacteraceae</taxon>
        <taxon>Candidatus Ozemobacter</taxon>
    </lineage>
</organism>
<dbReference type="AlphaFoldDB" id="A0A367ZJR4"/>
<name>A0A367ZJR4_9BACT</name>
<proteinExistence type="predicted"/>
<accession>A0A367ZJR4</accession>
<dbReference type="PANTHER" id="PTHR46638:SF1">
    <property type="entry name" value="CORRINOID ADENOSYLTRANSFERASE"/>
    <property type="match status" value="1"/>
</dbReference>
<evidence type="ECO:0000313" key="1">
    <source>
        <dbReference type="EMBL" id="RCK78373.1"/>
    </source>
</evidence>
<sequence length="174" mass="19016">MRHAYIGDGKGKSTAALGLLIRAAGAGLRGAAVYFDKGCQTYRHHETVILEKLGVPFYIFGCERMTAGGGFRFGVTEDDRREAQAGLRQAENLLTSGSFDLLVLDEILTCASGGLLEWREVEAVLAKASSHVEIVCTGRCRDEAWVAGFDLVSRVTKVRHYFDRGVTARPGIEY</sequence>
<keyword evidence="1" id="KW-0808">Transferase</keyword>
<reference evidence="1 2" key="1">
    <citation type="submission" date="2018-05" db="EMBL/GenBank/DDBJ databases">
        <title>A metagenomic window into the 2 km-deep terrestrial subsurface aquifer revealed taxonomically and functionally diverse microbial community comprising novel uncultured bacterial lineages.</title>
        <authorList>
            <person name="Kadnikov V.V."/>
            <person name="Mardanov A.V."/>
            <person name="Beletsky A.V."/>
            <person name="Banks D."/>
            <person name="Pimenov N.V."/>
            <person name="Frank Y.A."/>
            <person name="Karnachuk O.V."/>
            <person name="Ravin N.V."/>
        </authorList>
    </citation>
    <scope>NUCLEOTIDE SEQUENCE [LARGE SCALE GENOMIC DNA]</scope>
    <source>
        <strain evidence="1">BY5</strain>
    </source>
</reference>